<dbReference type="SUPFAM" id="SSF53474">
    <property type="entry name" value="alpha/beta-Hydrolases"/>
    <property type="match status" value="1"/>
</dbReference>
<dbReference type="Pfam" id="PF00561">
    <property type="entry name" value="Abhydrolase_1"/>
    <property type="match status" value="1"/>
</dbReference>
<organism evidence="4 5">
    <name type="scientific">Penicillium chermesinum</name>
    <dbReference type="NCBI Taxonomy" id="63820"/>
    <lineage>
        <taxon>Eukaryota</taxon>
        <taxon>Fungi</taxon>
        <taxon>Dikarya</taxon>
        <taxon>Ascomycota</taxon>
        <taxon>Pezizomycotina</taxon>
        <taxon>Eurotiomycetes</taxon>
        <taxon>Eurotiomycetidae</taxon>
        <taxon>Eurotiales</taxon>
        <taxon>Aspergillaceae</taxon>
        <taxon>Penicillium</taxon>
    </lineage>
</organism>
<reference evidence="4" key="1">
    <citation type="submission" date="2022-11" db="EMBL/GenBank/DDBJ databases">
        <authorList>
            <person name="Petersen C."/>
        </authorList>
    </citation>
    <scope>NUCLEOTIDE SEQUENCE</scope>
    <source>
        <strain evidence="4">IBT 19713</strain>
    </source>
</reference>
<dbReference type="InterPro" id="IPR000073">
    <property type="entry name" value="AB_hydrolase_1"/>
</dbReference>
<evidence type="ECO:0000259" key="3">
    <source>
        <dbReference type="Pfam" id="PF00561"/>
    </source>
</evidence>
<comment type="caution">
    <text evidence="4">The sequence shown here is derived from an EMBL/GenBank/DDBJ whole genome shotgun (WGS) entry which is preliminary data.</text>
</comment>
<dbReference type="InterPro" id="IPR029058">
    <property type="entry name" value="AB_hydrolase_fold"/>
</dbReference>
<evidence type="ECO:0000313" key="4">
    <source>
        <dbReference type="EMBL" id="KAJ5247899.1"/>
    </source>
</evidence>
<feature type="domain" description="AB hydrolase-1" evidence="3">
    <location>
        <begin position="43"/>
        <end position="138"/>
    </location>
</feature>
<dbReference type="RefSeq" id="XP_058335320.1">
    <property type="nucleotide sequence ID" value="XM_058472179.1"/>
</dbReference>
<dbReference type="GeneID" id="83199482"/>
<accession>A0A9W9U010</accession>
<dbReference type="Gene3D" id="3.40.50.1820">
    <property type="entry name" value="alpha/beta hydrolase"/>
    <property type="match status" value="1"/>
</dbReference>
<dbReference type="GO" id="GO:0072330">
    <property type="term" value="P:monocarboxylic acid biosynthetic process"/>
    <property type="evidence" value="ECO:0007669"/>
    <property type="project" value="UniProtKB-ARBA"/>
</dbReference>
<sequence length="306" mass="34352">MNHDKNYKRYNASIKSTNDNEGSIRISYIDCEPVSTSPTRRIMLLIHGFPQTSYQFRHVLRPLAENGFRLIAPDYRGAGHLSHPSYDFRKSTMARDLYALIHDHLAIKSKIHLVGHDIGGMIAHAYVSLYPQDVASIIWGKCPLPGTSCYSANRSMPEQFHFVFHCVPDDLALALVSGRERLYLNDFFSKLSFNANAISASDCEYYTLQYSQPGALRCAFEVYRAFQEDALENIESLRLKGKCMRPVLILSGSESRHAPVAEGMVSEVYGGDIQVAVVEGAGHYITEENPTGFVQAVLEFVSKYPE</sequence>
<evidence type="ECO:0000256" key="2">
    <source>
        <dbReference type="ARBA" id="ARBA00038334"/>
    </source>
</evidence>
<evidence type="ECO:0000256" key="1">
    <source>
        <dbReference type="ARBA" id="ARBA00022801"/>
    </source>
</evidence>
<dbReference type="PRINTS" id="PR00412">
    <property type="entry name" value="EPOXHYDRLASE"/>
</dbReference>
<protein>
    <recommendedName>
        <fullName evidence="3">AB hydrolase-1 domain-containing protein</fullName>
    </recommendedName>
</protein>
<keyword evidence="5" id="KW-1185">Reference proteome</keyword>
<dbReference type="InterPro" id="IPR000639">
    <property type="entry name" value="Epox_hydrolase-like"/>
</dbReference>
<dbReference type="GO" id="GO:0017000">
    <property type="term" value="P:antibiotic biosynthetic process"/>
    <property type="evidence" value="ECO:0007669"/>
    <property type="project" value="UniProtKB-ARBA"/>
</dbReference>
<dbReference type="OrthoDB" id="284184at2759"/>
<proteinExistence type="inferred from homology"/>
<comment type="similarity">
    <text evidence="2">Belongs to the AB hydrolase superfamily. Epoxide hydrolase family.</text>
</comment>
<reference evidence="4" key="2">
    <citation type="journal article" date="2023" name="IMA Fungus">
        <title>Comparative genomic study of the Penicillium genus elucidates a diverse pangenome and 15 lateral gene transfer events.</title>
        <authorList>
            <person name="Petersen C."/>
            <person name="Sorensen T."/>
            <person name="Nielsen M.R."/>
            <person name="Sondergaard T.E."/>
            <person name="Sorensen J.L."/>
            <person name="Fitzpatrick D.A."/>
            <person name="Frisvad J.C."/>
            <person name="Nielsen K.L."/>
        </authorList>
    </citation>
    <scope>NUCLEOTIDE SEQUENCE</scope>
    <source>
        <strain evidence="4">IBT 19713</strain>
    </source>
</reference>
<dbReference type="PANTHER" id="PTHR43329">
    <property type="entry name" value="EPOXIDE HYDROLASE"/>
    <property type="match status" value="1"/>
</dbReference>
<evidence type="ECO:0000313" key="5">
    <source>
        <dbReference type="Proteomes" id="UP001150941"/>
    </source>
</evidence>
<gene>
    <name evidence="4" type="ORF">N7468_002882</name>
</gene>
<dbReference type="EMBL" id="JAPQKS010000002">
    <property type="protein sequence ID" value="KAJ5247899.1"/>
    <property type="molecule type" value="Genomic_DNA"/>
</dbReference>
<keyword evidence="1" id="KW-0378">Hydrolase</keyword>
<dbReference type="GO" id="GO:0016787">
    <property type="term" value="F:hydrolase activity"/>
    <property type="evidence" value="ECO:0007669"/>
    <property type="project" value="UniProtKB-KW"/>
</dbReference>
<dbReference type="AlphaFoldDB" id="A0A9W9U010"/>
<name>A0A9W9U010_9EURO</name>
<dbReference type="Proteomes" id="UP001150941">
    <property type="component" value="Unassembled WGS sequence"/>
</dbReference>